<evidence type="ECO:0000313" key="3">
    <source>
        <dbReference type="EMBL" id="CAD8873800.1"/>
    </source>
</evidence>
<feature type="transmembrane region" description="Helical" evidence="1">
    <location>
        <begin position="292"/>
        <end position="311"/>
    </location>
</feature>
<reference evidence="2" key="1">
    <citation type="submission" date="2021-01" db="EMBL/GenBank/DDBJ databases">
        <authorList>
            <person name="Corre E."/>
            <person name="Pelletier E."/>
            <person name="Niang G."/>
            <person name="Scheremetjew M."/>
            <person name="Finn R."/>
            <person name="Kale V."/>
            <person name="Holt S."/>
            <person name="Cochrane G."/>
            <person name="Meng A."/>
            <person name="Brown T."/>
            <person name="Cohen L."/>
        </authorList>
    </citation>
    <scope>NUCLEOTIDE SEQUENCE</scope>
    <source>
        <strain evidence="2">308</strain>
    </source>
</reference>
<evidence type="ECO:0000256" key="1">
    <source>
        <dbReference type="SAM" id="Phobius"/>
    </source>
</evidence>
<accession>A0A6U5DDV5</accession>
<sequence length="408" mass="46927">MREIDHHFSLKTMLMLPWWSKTLFVLSLVNIITICIATERQTEHIESSRQVFENANINISFYSNEKGSQKEQKEIAESKLMVKKPQHLQKRIRPHQEAISSSRRLKNETKDTINAQAFDYPPSLYIRRKISPYEITLYGMKSFLDKSEIQILDNLCNSMMELKMITYFYKFNARSISFSDQLPFNESLQKFSATNKTATVSFLKDVNIELPQGEMDKLITTSDIDDVVESFYKDYNYILTLIVNLKLSSTSFGDVYDLGYNRIEMNELKSSKKSSSYLRNNPYFDNVDRKSYVVMAYLGGGAFVLLLIAGLTSAPSRKRISLLYSSSWIEDNVEVKDGECQHRKNVDNCIFPNPPSLCTSSGSTFSYDEYDCQSVNSLSHELKEGEGRGTMAAKIFNTKSLRSVKRKK</sequence>
<dbReference type="AlphaFoldDB" id="A0A6U5DDV5"/>
<keyword evidence="1" id="KW-0812">Transmembrane</keyword>
<evidence type="ECO:0000313" key="2">
    <source>
        <dbReference type="EMBL" id="CAD8873799.1"/>
    </source>
</evidence>
<proteinExistence type="predicted"/>
<keyword evidence="1" id="KW-0472">Membrane</keyword>
<organism evidence="2">
    <name type="scientific">Corethron hystrix</name>
    <dbReference type="NCBI Taxonomy" id="216773"/>
    <lineage>
        <taxon>Eukaryota</taxon>
        <taxon>Sar</taxon>
        <taxon>Stramenopiles</taxon>
        <taxon>Ochrophyta</taxon>
        <taxon>Bacillariophyta</taxon>
        <taxon>Coscinodiscophyceae</taxon>
        <taxon>Corethrophycidae</taxon>
        <taxon>Corethrales</taxon>
        <taxon>Corethraceae</taxon>
        <taxon>Corethron</taxon>
    </lineage>
</organism>
<name>A0A6U5DDV5_9STRA</name>
<keyword evidence="1" id="KW-1133">Transmembrane helix</keyword>
<dbReference type="EMBL" id="HBFR01001546">
    <property type="protein sequence ID" value="CAD8873800.1"/>
    <property type="molecule type" value="Transcribed_RNA"/>
</dbReference>
<protein>
    <submittedName>
        <fullName evidence="2">Uncharacterized protein</fullName>
    </submittedName>
</protein>
<gene>
    <name evidence="2" type="ORF">CHYS00102_LOCUS960</name>
    <name evidence="3" type="ORF">CHYS00102_LOCUS961</name>
</gene>
<dbReference type="EMBL" id="HBFR01001545">
    <property type="protein sequence ID" value="CAD8873799.1"/>
    <property type="molecule type" value="Transcribed_RNA"/>
</dbReference>